<dbReference type="PROSITE" id="PS01117">
    <property type="entry name" value="HTH_MARR_1"/>
    <property type="match status" value="1"/>
</dbReference>
<keyword evidence="6" id="KW-1185">Reference proteome</keyword>
<feature type="domain" description="HTH marR-type" evidence="4">
    <location>
        <begin position="1"/>
        <end position="129"/>
    </location>
</feature>
<evidence type="ECO:0000259" key="4">
    <source>
        <dbReference type="PROSITE" id="PS50995"/>
    </source>
</evidence>
<reference evidence="6" key="1">
    <citation type="journal article" date="2019" name="Int. J. Syst. Evol. Microbiol.">
        <title>The Global Catalogue of Microorganisms (GCM) 10K type strain sequencing project: providing services to taxonomists for standard genome sequencing and annotation.</title>
        <authorList>
            <consortium name="The Broad Institute Genomics Platform"/>
            <consortium name="The Broad Institute Genome Sequencing Center for Infectious Disease"/>
            <person name="Wu L."/>
            <person name="Ma J."/>
        </authorList>
    </citation>
    <scope>NUCLEOTIDE SEQUENCE [LARGE SCALE GENOMIC DNA]</scope>
    <source>
        <strain evidence="6">KCTC 12847</strain>
    </source>
</reference>
<evidence type="ECO:0000256" key="3">
    <source>
        <dbReference type="ARBA" id="ARBA00023163"/>
    </source>
</evidence>
<dbReference type="Proteomes" id="UP001595640">
    <property type="component" value="Unassembled WGS sequence"/>
</dbReference>
<dbReference type="Gene3D" id="1.10.10.10">
    <property type="entry name" value="Winged helix-like DNA-binding domain superfamily/Winged helix DNA-binding domain"/>
    <property type="match status" value="1"/>
</dbReference>
<organism evidence="5 6">
    <name type="scientific">Modicisalibacter luteus</name>
    <dbReference type="NCBI Taxonomy" id="453962"/>
    <lineage>
        <taxon>Bacteria</taxon>
        <taxon>Pseudomonadati</taxon>
        <taxon>Pseudomonadota</taxon>
        <taxon>Gammaproteobacteria</taxon>
        <taxon>Oceanospirillales</taxon>
        <taxon>Halomonadaceae</taxon>
        <taxon>Modicisalibacter</taxon>
    </lineage>
</organism>
<protein>
    <submittedName>
        <fullName evidence="5">Transcriptional regulator SlyA</fullName>
    </submittedName>
</protein>
<dbReference type="SUPFAM" id="SSF46785">
    <property type="entry name" value="Winged helix' DNA-binding domain"/>
    <property type="match status" value="1"/>
</dbReference>
<dbReference type="NCBIfam" id="NF002926">
    <property type="entry name" value="PRK03573.1"/>
    <property type="match status" value="1"/>
</dbReference>
<dbReference type="RefSeq" id="WP_019020690.1">
    <property type="nucleotide sequence ID" value="NZ_BMXD01000019.1"/>
</dbReference>
<dbReference type="EMBL" id="JBHRUH010000005">
    <property type="protein sequence ID" value="MFC3291058.1"/>
    <property type="molecule type" value="Genomic_DNA"/>
</dbReference>
<accession>A0ABV7LWU7</accession>
<dbReference type="PANTHER" id="PTHR42756">
    <property type="entry name" value="TRANSCRIPTIONAL REGULATOR, MARR"/>
    <property type="match status" value="1"/>
</dbReference>
<evidence type="ECO:0000256" key="1">
    <source>
        <dbReference type="ARBA" id="ARBA00023015"/>
    </source>
</evidence>
<dbReference type="Pfam" id="PF01047">
    <property type="entry name" value="MarR"/>
    <property type="match status" value="1"/>
</dbReference>
<dbReference type="InterPro" id="IPR036388">
    <property type="entry name" value="WH-like_DNA-bd_sf"/>
</dbReference>
<dbReference type="PANTHER" id="PTHR42756:SF1">
    <property type="entry name" value="TRANSCRIPTIONAL REPRESSOR OF EMRAB OPERON"/>
    <property type="match status" value="1"/>
</dbReference>
<dbReference type="PRINTS" id="PR00598">
    <property type="entry name" value="HTHMARR"/>
</dbReference>
<name>A0ABV7LWU7_9GAMM</name>
<sequence>MRLGQIHRLWRMVVDQTVQPLGLTQPRWTALMCLRHLGEGTTQKQLSEALGIELSSLSRTLDQLENQGLVRRHVNGQDRRARNVSFTPQGRDILTALDSRTRSARAELLAGLPEEELETLWTALARIEHNVWQRLEASQTGSVTGEHHGS</sequence>
<dbReference type="SMART" id="SM00347">
    <property type="entry name" value="HTH_MARR"/>
    <property type="match status" value="1"/>
</dbReference>
<proteinExistence type="predicted"/>
<dbReference type="InterPro" id="IPR036390">
    <property type="entry name" value="WH_DNA-bd_sf"/>
</dbReference>
<gene>
    <name evidence="5" type="primary">slyA</name>
    <name evidence="5" type="ORF">ACFOEI_03105</name>
</gene>
<comment type="caution">
    <text evidence="5">The sequence shown here is derived from an EMBL/GenBank/DDBJ whole genome shotgun (WGS) entry which is preliminary data.</text>
</comment>
<dbReference type="InterPro" id="IPR023187">
    <property type="entry name" value="Tscrpt_reg_MarR-type_CS"/>
</dbReference>
<dbReference type="InterPro" id="IPR000835">
    <property type="entry name" value="HTH_MarR-typ"/>
</dbReference>
<keyword evidence="3" id="KW-0804">Transcription</keyword>
<evidence type="ECO:0000313" key="6">
    <source>
        <dbReference type="Proteomes" id="UP001595640"/>
    </source>
</evidence>
<evidence type="ECO:0000256" key="2">
    <source>
        <dbReference type="ARBA" id="ARBA00023125"/>
    </source>
</evidence>
<dbReference type="PROSITE" id="PS50995">
    <property type="entry name" value="HTH_MARR_2"/>
    <property type="match status" value="1"/>
</dbReference>
<keyword evidence="2" id="KW-0238">DNA-binding</keyword>
<evidence type="ECO:0000313" key="5">
    <source>
        <dbReference type="EMBL" id="MFC3291058.1"/>
    </source>
</evidence>
<keyword evidence="1" id="KW-0805">Transcription regulation</keyword>